<dbReference type="PANTHER" id="PTHR46225:SF2">
    <property type="entry name" value="C3H4 TYPE ZINC FINGER PROTEIN"/>
    <property type="match status" value="1"/>
</dbReference>
<dbReference type="OrthoDB" id="9984778at2759"/>
<dbReference type="SMART" id="SM00744">
    <property type="entry name" value="RINGv"/>
    <property type="match status" value="1"/>
</dbReference>
<keyword evidence="6" id="KW-1133">Transmembrane helix</keyword>
<feature type="transmembrane region" description="Helical" evidence="6">
    <location>
        <begin position="143"/>
        <end position="163"/>
    </location>
</feature>
<dbReference type="Pfam" id="PF13639">
    <property type="entry name" value="zf-RING_2"/>
    <property type="match status" value="1"/>
</dbReference>
<feature type="compositionally biased region" description="Low complexity" evidence="5">
    <location>
        <begin position="75"/>
        <end position="98"/>
    </location>
</feature>
<dbReference type="CDD" id="cd16461">
    <property type="entry name" value="RING-H2_EL5-like"/>
    <property type="match status" value="1"/>
</dbReference>
<evidence type="ECO:0000259" key="7">
    <source>
        <dbReference type="PROSITE" id="PS50089"/>
    </source>
</evidence>
<evidence type="ECO:0000256" key="3">
    <source>
        <dbReference type="ARBA" id="ARBA00022833"/>
    </source>
</evidence>
<evidence type="ECO:0000256" key="5">
    <source>
        <dbReference type="SAM" id="MobiDB-lite"/>
    </source>
</evidence>
<organism evidence="8 9">
    <name type="scientific">Arabidopsis thaliana</name>
    <name type="common">Mouse-ear cress</name>
    <dbReference type="NCBI Taxonomy" id="3702"/>
    <lineage>
        <taxon>Eukaryota</taxon>
        <taxon>Viridiplantae</taxon>
        <taxon>Streptophyta</taxon>
        <taxon>Embryophyta</taxon>
        <taxon>Tracheophyta</taxon>
        <taxon>Spermatophyta</taxon>
        <taxon>Magnoliopsida</taxon>
        <taxon>eudicotyledons</taxon>
        <taxon>Gunneridae</taxon>
        <taxon>Pentapetalae</taxon>
        <taxon>rosids</taxon>
        <taxon>malvids</taxon>
        <taxon>Brassicales</taxon>
        <taxon>Brassicaceae</taxon>
        <taxon>Camelineae</taxon>
        <taxon>Arabidopsis</taxon>
    </lineage>
</organism>
<feature type="transmembrane region" description="Helical" evidence="6">
    <location>
        <begin position="111"/>
        <end position="131"/>
    </location>
</feature>
<proteinExistence type="predicted"/>
<evidence type="ECO:0000256" key="6">
    <source>
        <dbReference type="SAM" id="Phobius"/>
    </source>
</evidence>
<accession>A0A5S9XYF3</accession>
<gene>
    <name evidence="8" type="ORF">C24_LOCUS19974</name>
</gene>
<keyword evidence="6" id="KW-0472">Membrane</keyword>
<protein>
    <recommendedName>
        <fullName evidence="7">RING-type domain-containing protein</fullName>
    </recommendedName>
</protein>
<sequence length="453" mass="49924">MGVSLLKQQHRITNQADTFSRFMERSPENNLSRNEHIIIDIPRNAAIASSSSSHDRISNVLEPLQHEEERPSTVSPMAAPQPATATASSSSSMRSNPRSVRRRRSPLNSGLWISIELFLTVGQIIAAIVVLSLSKHEHPRAPLFTWIVGYACGCIATLPLLYWRYYHSNQASEQDSGQHRPNLNVAAGPFAFSISRTSEADGRQTNTTSSRGSRYPGFISAARLKVIVEYFKMALDCFFAVWFVVGNVWIFGGHSSAAEAPNLYRLCLVFLTFSCIGYAMPFILCTTICCCLPCIISILGYREDLTQPRGATPESINALPTHKFKLKKSRSNGDDNGSSTSEGGVVAAGTDNERAISGEDAVCCICLAKYANNEELRELPCSHFFHKECVDKWLKINASCPLCKSEVGEKNSDLTSQGILTSLSSGENDNHQQQQQQQRSELRVENGLANNVI</sequence>
<dbReference type="InterPro" id="IPR013083">
    <property type="entry name" value="Znf_RING/FYVE/PHD"/>
</dbReference>
<feature type="region of interest" description="Disordered" evidence="5">
    <location>
        <begin position="419"/>
        <end position="453"/>
    </location>
</feature>
<dbReference type="PANTHER" id="PTHR46225">
    <property type="entry name" value="C3H4 TYPE ZINC FINGER PROTEIN"/>
    <property type="match status" value="1"/>
</dbReference>
<dbReference type="InterPro" id="IPR011016">
    <property type="entry name" value="Znf_RING-CH"/>
</dbReference>
<feature type="region of interest" description="Disordered" evidence="5">
    <location>
        <begin position="64"/>
        <end position="103"/>
    </location>
</feature>
<keyword evidence="3" id="KW-0862">Zinc</keyword>
<keyword evidence="1" id="KW-0479">Metal-binding</keyword>
<evidence type="ECO:0000313" key="8">
    <source>
        <dbReference type="EMBL" id="CAA0397266.1"/>
    </source>
</evidence>
<feature type="domain" description="RING-type" evidence="7">
    <location>
        <begin position="363"/>
        <end position="404"/>
    </location>
</feature>
<evidence type="ECO:0000256" key="4">
    <source>
        <dbReference type="PROSITE-ProRule" id="PRU00175"/>
    </source>
</evidence>
<evidence type="ECO:0000313" key="9">
    <source>
        <dbReference type="Proteomes" id="UP000434276"/>
    </source>
</evidence>
<dbReference type="FunFam" id="3.30.40.10:FF:000348">
    <property type="entry name" value="E3 ubiquitin-protein ligase"/>
    <property type="match status" value="1"/>
</dbReference>
<keyword evidence="6" id="KW-0812">Transmembrane</keyword>
<dbReference type="EMBL" id="CACSHJ010000095">
    <property type="protein sequence ID" value="CAA0397266.1"/>
    <property type="molecule type" value="Genomic_DNA"/>
</dbReference>
<dbReference type="PROSITE" id="PS50089">
    <property type="entry name" value="ZF_RING_2"/>
    <property type="match status" value="1"/>
</dbReference>
<feature type="region of interest" description="Disordered" evidence="5">
    <location>
        <begin position="327"/>
        <end position="346"/>
    </location>
</feature>
<dbReference type="Proteomes" id="UP000434276">
    <property type="component" value="Unassembled WGS sequence"/>
</dbReference>
<reference evidence="8 9" key="1">
    <citation type="submission" date="2019-12" db="EMBL/GenBank/DDBJ databases">
        <authorList>
            <person name="Jiao W.-B."/>
            <person name="Schneeberger K."/>
        </authorList>
    </citation>
    <scope>NUCLEOTIDE SEQUENCE [LARGE SCALE GENOMIC DNA]</scope>
    <source>
        <strain evidence="9">cv. C24</strain>
    </source>
</reference>
<dbReference type="Gene3D" id="3.30.40.10">
    <property type="entry name" value="Zinc/RING finger domain, C3HC4 (zinc finger)"/>
    <property type="match status" value="1"/>
</dbReference>
<dbReference type="AlphaFoldDB" id="A0A5S9XYF3"/>
<dbReference type="SMART" id="SM00184">
    <property type="entry name" value="RING"/>
    <property type="match status" value="1"/>
</dbReference>
<feature type="transmembrane region" description="Helical" evidence="6">
    <location>
        <begin position="233"/>
        <end position="251"/>
    </location>
</feature>
<evidence type="ECO:0000256" key="2">
    <source>
        <dbReference type="ARBA" id="ARBA00022771"/>
    </source>
</evidence>
<evidence type="ECO:0000256" key="1">
    <source>
        <dbReference type="ARBA" id="ARBA00022723"/>
    </source>
</evidence>
<dbReference type="GO" id="GO:0008270">
    <property type="term" value="F:zinc ion binding"/>
    <property type="evidence" value="ECO:0007669"/>
    <property type="project" value="UniProtKB-KW"/>
</dbReference>
<feature type="transmembrane region" description="Helical" evidence="6">
    <location>
        <begin position="263"/>
        <end position="296"/>
    </location>
</feature>
<dbReference type="InterPro" id="IPR001841">
    <property type="entry name" value="Znf_RING"/>
</dbReference>
<dbReference type="SUPFAM" id="SSF57850">
    <property type="entry name" value="RING/U-box"/>
    <property type="match status" value="1"/>
</dbReference>
<name>A0A5S9XYF3_ARATH</name>
<dbReference type="ExpressionAtlas" id="A0A5S9XYF3">
    <property type="expression patterns" value="baseline and differential"/>
</dbReference>
<keyword evidence="2 4" id="KW-0863">Zinc-finger</keyword>